<keyword evidence="6 9" id="KW-0482">Metalloprotease</keyword>
<feature type="active site" evidence="8">
    <location>
        <position position="254"/>
    </location>
</feature>
<keyword evidence="10" id="KW-0732">Signal</keyword>
<dbReference type="GO" id="GO:0005737">
    <property type="term" value="C:cytoplasm"/>
    <property type="evidence" value="ECO:0007669"/>
    <property type="project" value="TreeGrafter"/>
</dbReference>
<dbReference type="GO" id="GO:0006508">
    <property type="term" value="P:proteolysis"/>
    <property type="evidence" value="ECO:0007669"/>
    <property type="project" value="UniProtKB-KW"/>
</dbReference>
<sequence length="650" mass="74120">MMATRLSCWWKLFGSLNRICTFSLLVLYVHAHTCKHRVPSPSEVIHKVYLKSERIAKRSIDQQLKIKINYDSSLAELDADTRRLVKEKLFPQAIDYLQKTFRVRRQTGPILLSRQCATNQYLRKKDDPHRYCQGACADITRCGPVIVPEKHLQQCKVCSESGRSCGPTGPPSGEGVEGADFMLYVSGVTTERCGQENIVAYAAYCQLESELDRLYTGFFYPSTDQLLGYANLCPNMISTQPQEFAGMLSTVKHEIIHALGFSAGLFAFYHDDNGKPLTQRYASGLPPFNESLGLYQWSDKVIRKAMRLWDISGNRMIRHQVHLLVTPRVVEEARRHFDCPILEGMELENQGGIGTELNHWEKRLLENEAMTGSHTQNRVFSRITLAIMEDTGWYRANYSMAERLDWGRGMGCDFVMKSCKFWIDQQRQSRQVMTPYCDMKYPEDLPLEYQYFDHIAGVPQRDLAFYGGAVEIADYCPFSQEFSWHLSGEFHRSSNCRVLENQPDSWMNYGAEEYGPDSVCLYQKSAFVMEQCAMRMTYPDWGSGCYRMSCSAQGLKVWVQDTPYQCARKGQLLSVNVRINDWVHSGVLICPACSDLCSSCPLPHQLLPLNSSRRVPIDPCSSSSSVVVTLWLLLINLLPLMAGFILCAWN</sequence>
<dbReference type="FunFam" id="3.90.132.10:FF:000001">
    <property type="entry name" value="leishmanolysin-like peptidase isoform X2"/>
    <property type="match status" value="1"/>
</dbReference>
<keyword evidence="2 10" id="KW-0645">Protease</keyword>
<dbReference type="Gene3D" id="3.10.170.20">
    <property type="match status" value="1"/>
</dbReference>
<accession>A0A8T3CMA8</accession>
<dbReference type="Pfam" id="PF01457">
    <property type="entry name" value="Peptidase_M8"/>
    <property type="match status" value="1"/>
</dbReference>
<keyword evidence="11" id="KW-1133">Transmembrane helix</keyword>
<dbReference type="EMBL" id="JAERUA010000021">
    <property type="protein sequence ID" value="KAI1885037.1"/>
    <property type="molecule type" value="Genomic_DNA"/>
</dbReference>
<dbReference type="PANTHER" id="PTHR10942">
    <property type="entry name" value="LEISHMANOLYSIN-LIKE PEPTIDASE"/>
    <property type="match status" value="1"/>
</dbReference>
<evidence type="ECO:0000256" key="3">
    <source>
        <dbReference type="ARBA" id="ARBA00022723"/>
    </source>
</evidence>
<proteinExistence type="inferred from homology"/>
<feature type="transmembrane region" description="Helical" evidence="11">
    <location>
        <begin position="628"/>
        <end position="649"/>
    </location>
</feature>
<dbReference type="Gene3D" id="2.10.55.10">
    <property type="entry name" value="Leishmanolysin domain 3"/>
    <property type="match status" value="1"/>
</dbReference>
<comment type="caution">
    <text evidence="12">The sequence shown here is derived from an EMBL/GenBank/DDBJ whole genome shotgun (WGS) entry which is preliminary data.</text>
</comment>
<dbReference type="GO" id="GO:0016020">
    <property type="term" value="C:membrane"/>
    <property type="evidence" value="ECO:0007669"/>
    <property type="project" value="InterPro"/>
</dbReference>
<evidence type="ECO:0000256" key="4">
    <source>
        <dbReference type="ARBA" id="ARBA00022801"/>
    </source>
</evidence>
<evidence type="ECO:0000256" key="8">
    <source>
        <dbReference type="PIRSR" id="PIRSR601577-1"/>
    </source>
</evidence>
<feature type="binding site" evidence="9">
    <location>
        <position position="257"/>
    </location>
    <ligand>
        <name>Zn(2+)</name>
        <dbReference type="ChEBI" id="CHEBI:29105"/>
        <note>catalytic</note>
    </ligand>
</feature>
<dbReference type="GO" id="GO:0004222">
    <property type="term" value="F:metalloendopeptidase activity"/>
    <property type="evidence" value="ECO:0007669"/>
    <property type="project" value="UniProtKB-UniRule"/>
</dbReference>
<dbReference type="OrthoDB" id="527990at2759"/>
<evidence type="ECO:0000256" key="1">
    <source>
        <dbReference type="ARBA" id="ARBA00005860"/>
    </source>
</evidence>
<dbReference type="PANTHER" id="PTHR10942:SF0">
    <property type="entry name" value="LEISHMANOLYSIN-LIKE PEPTIDASE"/>
    <property type="match status" value="1"/>
</dbReference>
<keyword evidence="4 10" id="KW-0378">Hydrolase</keyword>
<feature type="binding site" evidence="9">
    <location>
        <position position="359"/>
    </location>
    <ligand>
        <name>Zn(2+)</name>
        <dbReference type="ChEBI" id="CHEBI:29105"/>
        <note>catalytic</note>
    </ligand>
</feature>
<evidence type="ECO:0000313" key="13">
    <source>
        <dbReference type="Proteomes" id="UP000829720"/>
    </source>
</evidence>
<keyword evidence="3 9" id="KW-0479">Metal-binding</keyword>
<evidence type="ECO:0000256" key="10">
    <source>
        <dbReference type="RuleBase" id="RU366077"/>
    </source>
</evidence>
<comment type="cofactor">
    <cofactor evidence="9 10">
        <name>Zn(2+)</name>
        <dbReference type="ChEBI" id="CHEBI:29105"/>
    </cofactor>
    <text evidence="9 10">Binds 1 zinc ion per subunit.</text>
</comment>
<evidence type="ECO:0000256" key="6">
    <source>
        <dbReference type="ARBA" id="ARBA00023049"/>
    </source>
</evidence>
<feature type="signal peptide" evidence="10">
    <location>
        <begin position="1"/>
        <end position="31"/>
    </location>
</feature>
<evidence type="ECO:0000256" key="9">
    <source>
        <dbReference type="PIRSR" id="PIRSR601577-2"/>
    </source>
</evidence>
<dbReference type="EC" id="3.4.24.-" evidence="10"/>
<evidence type="ECO:0000256" key="11">
    <source>
        <dbReference type="SAM" id="Phobius"/>
    </source>
</evidence>
<gene>
    <name evidence="12" type="ORF">AGOR_G00216050</name>
</gene>
<feature type="binding site" evidence="9">
    <location>
        <position position="253"/>
    </location>
    <ligand>
        <name>Zn(2+)</name>
        <dbReference type="ChEBI" id="CHEBI:29105"/>
        <note>catalytic</note>
    </ligand>
</feature>
<dbReference type="InterPro" id="IPR001577">
    <property type="entry name" value="Peptidase_M8"/>
</dbReference>
<protein>
    <recommendedName>
        <fullName evidence="7 10">Leishmanolysin-like peptidase</fullName>
        <ecNumber evidence="10">3.4.24.-</ecNumber>
    </recommendedName>
</protein>
<dbReference type="GO" id="GO:0007155">
    <property type="term" value="P:cell adhesion"/>
    <property type="evidence" value="ECO:0007669"/>
    <property type="project" value="InterPro"/>
</dbReference>
<organism evidence="12 13">
    <name type="scientific">Albula goreensis</name>
    <dbReference type="NCBI Taxonomy" id="1534307"/>
    <lineage>
        <taxon>Eukaryota</taxon>
        <taxon>Metazoa</taxon>
        <taxon>Chordata</taxon>
        <taxon>Craniata</taxon>
        <taxon>Vertebrata</taxon>
        <taxon>Euteleostomi</taxon>
        <taxon>Actinopterygii</taxon>
        <taxon>Neopterygii</taxon>
        <taxon>Teleostei</taxon>
        <taxon>Albuliformes</taxon>
        <taxon>Albulidae</taxon>
        <taxon>Albula</taxon>
    </lineage>
</organism>
<keyword evidence="13" id="KW-1185">Reference proteome</keyword>
<evidence type="ECO:0000256" key="2">
    <source>
        <dbReference type="ARBA" id="ARBA00022670"/>
    </source>
</evidence>
<reference evidence="12" key="1">
    <citation type="submission" date="2021-01" db="EMBL/GenBank/DDBJ databases">
        <authorList>
            <person name="Zahm M."/>
            <person name="Roques C."/>
            <person name="Cabau C."/>
            <person name="Klopp C."/>
            <person name="Donnadieu C."/>
            <person name="Jouanno E."/>
            <person name="Lampietro C."/>
            <person name="Louis A."/>
            <person name="Herpin A."/>
            <person name="Echchiki A."/>
            <person name="Berthelot C."/>
            <person name="Parey E."/>
            <person name="Roest-Crollius H."/>
            <person name="Braasch I."/>
            <person name="Postlethwait J."/>
            <person name="Bobe J."/>
            <person name="Montfort J."/>
            <person name="Bouchez O."/>
            <person name="Begum T."/>
            <person name="Mejri S."/>
            <person name="Adams A."/>
            <person name="Chen W.-J."/>
            <person name="Guiguen Y."/>
        </authorList>
    </citation>
    <scope>NUCLEOTIDE SEQUENCE</scope>
    <source>
        <tissue evidence="12">Blood</tissue>
    </source>
</reference>
<evidence type="ECO:0000256" key="5">
    <source>
        <dbReference type="ARBA" id="ARBA00022833"/>
    </source>
</evidence>
<dbReference type="AlphaFoldDB" id="A0A8T3CMA8"/>
<evidence type="ECO:0000313" key="12">
    <source>
        <dbReference type="EMBL" id="KAI1885037.1"/>
    </source>
</evidence>
<dbReference type="Proteomes" id="UP000829720">
    <property type="component" value="Unassembled WGS sequence"/>
</dbReference>
<name>A0A8T3CMA8_9TELE</name>
<keyword evidence="5 9" id="KW-0862">Zinc</keyword>
<feature type="chain" id="PRO_5035966675" description="Leishmanolysin-like peptidase" evidence="10">
    <location>
        <begin position="32"/>
        <end position="650"/>
    </location>
</feature>
<dbReference type="SUPFAM" id="SSF55486">
    <property type="entry name" value="Metalloproteases ('zincins'), catalytic domain"/>
    <property type="match status" value="1"/>
</dbReference>
<dbReference type="GO" id="GO:0046872">
    <property type="term" value="F:metal ion binding"/>
    <property type="evidence" value="ECO:0007669"/>
    <property type="project" value="UniProtKB-KW"/>
</dbReference>
<dbReference type="FunFam" id="3.10.170.20:FF:000002">
    <property type="entry name" value="Leishmanolysin like peptidase"/>
    <property type="match status" value="1"/>
</dbReference>
<keyword evidence="11" id="KW-0812">Transmembrane</keyword>
<keyword evidence="11" id="KW-0472">Membrane</keyword>
<comment type="similarity">
    <text evidence="1 10">Belongs to the peptidase M8 family.</text>
</comment>
<dbReference type="Gene3D" id="3.90.132.10">
    <property type="entry name" value="Leishmanolysin , domain 2"/>
    <property type="match status" value="1"/>
</dbReference>
<evidence type="ECO:0000256" key="7">
    <source>
        <dbReference type="ARBA" id="ARBA00039717"/>
    </source>
</evidence>